<dbReference type="AlphaFoldDB" id="A0A1I3QF33"/>
<keyword evidence="2" id="KW-1185">Reference proteome</keyword>
<accession>A0A1I3QF33</accession>
<organism evidence="1 2">
    <name type="scientific">Desulfomicrobium apsheronum</name>
    <dbReference type="NCBI Taxonomy" id="52560"/>
    <lineage>
        <taxon>Bacteria</taxon>
        <taxon>Pseudomonadati</taxon>
        <taxon>Thermodesulfobacteriota</taxon>
        <taxon>Desulfovibrionia</taxon>
        <taxon>Desulfovibrionales</taxon>
        <taxon>Desulfomicrobiaceae</taxon>
        <taxon>Desulfomicrobium</taxon>
    </lineage>
</organism>
<proteinExistence type="predicted"/>
<sequence>MKNNKPEPPLPHDACIPGLYSPPVETAATILEARLEAAGRRVAAYLRHLPLPERSRHELALKTLTTLAEDPGNNPSQAEARAMTILRELLAEQPVPLFVVPGPPVQRMHMKPEEMDRRPWVRVFLRLGRPLWNMTAYFFNSRLIDMLTYALLIAGIHVLDASLP</sequence>
<evidence type="ECO:0000313" key="1">
    <source>
        <dbReference type="EMBL" id="SFJ32149.1"/>
    </source>
</evidence>
<name>A0A1I3QF33_9BACT</name>
<protein>
    <submittedName>
        <fullName evidence="1">Uncharacterized protein</fullName>
    </submittedName>
</protein>
<dbReference type="EMBL" id="FORX01000002">
    <property type="protein sequence ID" value="SFJ32149.1"/>
    <property type="molecule type" value="Genomic_DNA"/>
</dbReference>
<dbReference type="OrthoDB" id="5471363at2"/>
<dbReference type="STRING" id="52560.SAMN04488082_102302"/>
<reference evidence="2" key="1">
    <citation type="submission" date="2016-10" db="EMBL/GenBank/DDBJ databases">
        <authorList>
            <person name="Varghese N."/>
            <person name="Submissions S."/>
        </authorList>
    </citation>
    <scope>NUCLEOTIDE SEQUENCE [LARGE SCALE GENOMIC DNA]</scope>
    <source>
        <strain evidence="2">DSM 5918</strain>
    </source>
</reference>
<evidence type="ECO:0000313" key="2">
    <source>
        <dbReference type="Proteomes" id="UP000198635"/>
    </source>
</evidence>
<gene>
    <name evidence="1" type="ORF">SAMN04488082_102302</name>
</gene>
<dbReference type="Proteomes" id="UP000198635">
    <property type="component" value="Unassembled WGS sequence"/>
</dbReference>